<feature type="compositionally biased region" description="Polar residues" evidence="1">
    <location>
        <begin position="1"/>
        <end position="18"/>
    </location>
</feature>
<accession>A0ABQ3X985</accession>
<proteinExistence type="predicted"/>
<reference evidence="2 3" key="1">
    <citation type="submission" date="2021-01" db="EMBL/GenBank/DDBJ databases">
        <title>Whole genome shotgun sequence of Actinoplanes couchii NBRC 106145.</title>
        <authorList>
            <person name="Komaki H."/>
            <person name="Tamura T."/>
        </authorList>
    </citation>
    <scope>NUCLEOTIDE SEQUENCE [LARGE SCALE GENOMIC DNA]</scope>
    <source>
        <strain evidence="2 3">NBRC 106145</strain>
    </source>
</reference>
<dbReference type="Proteomes" id="UP000612282">
    <property type="component" value="Unassembled WGS sequence"/>
</dbReference>
<evidence type="ECO:0000313" key="3">
    <source>
        <dbReference type="Proteomes" id="UP000612282"/>
    </source>
</evidence>
<dbReference type="EMBL" id="BOMG01000044">
    <property type="protein sequence ID" value="GID55024.1"/>
    <property type="molecule type" value="Genomic_DNA"/>
</dbReference>
<comment type="caution">
    <text evidence="2">The sequence shown here is derived from an EMBL/GenBank/DDBJ whole genome shotgun (WGS) entry which is preliminary data.</text>
</comment>
<feature type="region of interest" description="Disordered" evidence="1">
    <location>
        <begin position="1"/>
        <end position="31"/>
    </location>
</feature>
<organism evidence="2 3">
    <name type="scientific">Actinoplanes couchii</name>
    <dbReference type="NCBI Taxonomy" id="403638"/>
    <lineage>
        <taxon>Bacteria</taxon>
        <taxon>Bacillati</taxon>
        <taxon>Actinomycetota</taxon>
        <taxon>Actinomycetes</taxon>
        <taxon>Micromonosporales</taxon>
        <taxon>Micromonosporaceae</taxon>
        <taxon>Actinoplanes</taxon>
    </lineage>
</organism>
<keyword evidence="3" id="KW-1185">Reference proteome</keyword>
<gene>
    <name evidence="2" type="ORF">Aco03nite_034280</name>
</gene>
<evidence type="ECO:0000313" key="2">
    <source>
        <dbReference type="EMBL" id="GID55024.1"/>
    </source>
</evidence>
<name>A0ABQ3X985_9ACTN</name>
<evidence type="ECO:0000256" key="1">
    <source>
        <dbReference type="SAM" id="MobiDB-lite"/>
    </source>
</evidence>
<sequence length="127" mass="12924">MASASPPASNRPQGSDFGTSRGRTEAPNAYRSGGVNLRVKVTGSLCHRIADMPMALTLLQGQGHREVMTGHPRKVRSSGKPSAVLSSGRGKDDAVAKGGSGPGHHNPVRIVPASTAGGSAVCTTVLN</sequence>
<protein>
    <submittedName>
        <fullName evidence="2">Uncharacterized protein</fullName>
    </submittedName>
</protein>
<feature type="region of interest" description="Disordered" evidence="1">
    <location>
        <begin position="69"/>
        <end position="109"/>
    </location>
</feature>